<protein>
    <submittedName>
        <fullName evidence="2">Uncharacterized protein</fullName>
    </submittedName>
</protein>
<evidence type="ECO:0000313" key="3">
    <source>
        <dbReference type="Proteomes" id="UP001153069"/>
    </source>
</evidence>
<feature type="compositionally biased region" description="Polar residues" evidence="1">
    <location>
        <begin position="1"/>
        <end position="15"/>
    </location>
</feature>
<dbReference type="AlphaFoldDB" id="A0A9N8HWM3"/>
<sequence>MSNSKRSSLGGSDSIGSKKVPKSSEQSSPSASATASGGYRRVKDNIRSCLDLRSPLALPLIALLTDGDDGIKTFGECPLLEKYRSDKDKLAKAKDLGEEAFKKALKAWGGTSETEFTDTHLDENLKHALSAWNEIYGKLDVSPVSSQESLYVEVDSQPAKASKQVPVKGRNEDGVRSGKTDMLMWERDNERSIARPLCLMEVGLTPPYTSWEKIHQGLMYQYVEMMLNSERFRATKADGDLKQISFDRPMLLSSILMGKNGAHCEFGLFLCVPVAPSNGAEHGEFRVMLLWRKRVDNNLNEVSAAFGKVFQASIALQIWRKEMIWCDFEYLGPNCARVGDRLYRSYDTRFRQTDRPPNLYFLDDDANAGNEEYVGEEKKVGEEPTPMAGFHWYPSSPGEKPSENEATINIFAASYCDPQEASGFGSAPHSGDKKEWLWENKGRLLVISVPYRIGVHTAEILSDFVPLMKHLDHLHAHGKVHGDIRAFNMVFPQKQNEQGEKESKGWLIDLDFGGVAGKASYPNNFNYNLSDGFRLRSEAGSIQKMHDFYALCQVALRVHIPLGREEEDAFGVKAFGLTNKFINEKDFEADKKMLEDFLCEYGKVKLGLSHNFGVEIGKLDNQENRKLDYQVVPRETKKQQRTRT</sequence>
<dbReference type="EMBL" id="CAICTM010002001">
    <property type="protein sequence ID" value="CAB9527470.1"/>
    <property type="molecule type" value="Genomic_DNA"/>
</dbReference>
<feature type="compositionally biased region" description="Low complexity" evidence="1">
    <location>
        <begin position="23"/>
        <end position="36"/>
    </location>
</feature>
<name>A0A9N8HWM3_9STRA</name>
<reference evidence="2" key="1">
    <citation type="submission" date="2020-06" db="EMBL/GenBank/DDBJ databases">
        <authorList>
            <consortium name="Plant Systems Biology data submission"/>
        </authorList>
    </citation>
    <scope>NUCLEOTIDE SEQUENCE</scope>
    <source>
        <strain evidence="2">D6</strain>
    </source>
</reference>
<feature type="region of interest" description="Disordered" evidence="1">
    <location>
        <begin position="1"/>
        <end position="38"/>
    </location>
</feature>
<organism evidence="2 3">
    <name type="scientific">Seminavis robusta</name>
    <dbReference type="NCBI Taxonomy" id="568900"/>
    <lineage>
        <taxon>Eukaryota</taxon>
        <taxon>Sar</taxon>
        <taxon>Stramenopiles</taxon>
        <taxon>Ochrophyta</taxon>
        <taxon>Bacillariophyta</taxon>
        <taxon>Bacillariophyceae</taxon>
        <taxon>Bacillariophycidae</taxon>
        <taxon>Naviculales</taxon>
        <taxon>Naviculaceae</taxon>
        <taxon>Seminavis</taxon>
    </lineage>
</organism>
<comment type="caution">
    <text evidence="2">The sequence shown here is derived from an EMBL/GenBank/DDBJ whole genome shotgun (WGS) entry which is preliminary data.</text>
</comment>
<accession>A0A9N8HWM3</accession>
<gene>
    <name evidence="2" type="ORF">SEMRO_2003_G310370.1</name>
</gene>
<proteinExistence type="predicted"/>
<dbReference type="OrthoDB" id="3247966at2759"/>
<evidence type="ECO:0000313" key="2">
    <source>
        <dbReference type="EMBL" id="CAB9527470.1"/>
    </source>
</evidence>
<keyword evidence="3" id="KW-1185">Reference proteome</keyword>
<dbReference type="Proteomes" id="UP001153069">
    <property type="component" value="Unassembled WGS sequence"/>
</dbReference>
<evidence type="ECO:0000256" key="1">
    <source>
        <dbReference type="SAM" id="MobiDB-lite"/>
    </source>
</evidence>